<comment type="similarity">
    <text evidence="1">Belongs to the bactofilin family.</text>
</comment>
<dbReference type="AlphaFoldDB" id="A0AAU0UL46"/>
<evidence type="ECO:0000313" key="3">
    <source>
        <dbReference type="Proteomes" id="UP001329915"/>
    </source>
</evidence>
<dbReference type="KEGG" id="dbc:MFMK1_001642"/>
<reference evidence="2 3" key="1">
    <citation type="submission" date="2023-04" db="EMBL/GenBank/DDBJ databases">
        <authorList>
            <person name="Hsu D."/>
        </authorList>
    </citation>
    <scope>NUCLEOTIDE SEQUENCE [LARGE SCALE GENOMIC DNA]</scope>
    <source>
        <strain evidence="2 3">MK1</strain>
    </source>
</reference>
<dbReference type="RefSeq" id="WP_366924650.1">
    <property type="nucleotide sequence ID" value="NZ_CP121694.1"/>
</dbReference>
<accession>A0AAU0UL46</accession>
<proteinExistence type="inferred from homology"/>
<dbReference type="PANTHER" id="PTHR35024:SF4">
    <property type="entry name" value="POLYMER-FORMING CYTOSKELETAL PROTEIN"/>
    <property type="match status" value="1"/>
</dbReference>
<dbReference type="Pfam" id="PF04519">
    <property type="entry name" value="Bactofilin"/>
    <property type="match status" value="1"/>
</dbReference>
<name>A0AAU0UL46_9FIRM</name>
<protein>
    <submittedName>
        <fullName evidence="2">Polymer-forming cytoskeletal protein</fullName>
    </submittedName>
</protein>
<organism evidence="2 3">
    <name type="scientific">Metallumcola ferriviriculae</name>
    <dbReference type="NCBI Taxonomy" id="3039180"/>
    <lineage>
        <taxon>Bacteria</taxon>
        <taxon>Bacillati</taxon>
        <taxon>Bacillota</taxon>
        <taxon>Clostridia</taxon>
        <taxon>Neomoorellales</taxon>
        <taxon>Desulfitibacteraceae</taxon>
        <taxon>Metallumcola</taxon>
    </lineage>
</organism>
<evidence type="ECO:0000313" key="2">
    <source>
        <dbReference type="EMBL" id="WRO21821.1"/>
    </source>
</evidence>
<dbReference type="InterPro" id="IPR007607">
    <property type="entry name" value="BacA/B"/>
</dbReference>
<gene>
    <name evidence="2" type="ORF">MFMK1_001642</name>
</gene>
<dbReference type="EMBL" id="CP121694">
    <property type="protein sequence ID" value="WRO21821.1"/>
    <property type="molecule type" value="Genomic_DNA"/>
</dbReference>
<sequence>MLGKKKKKIKQAKLDTIIGKGTCCQGKVAVEGTLRVDGKVEGEVMVEGSLVVGKTGFVEGAISGNNAIIAGEVKGNIQMKEKLELHETAKVYGDVMVGSFIIYEGAEFKGQSQMVEDNTVDFKPQNVEDVKVG</sequence>
<evidence type="ECO:0000256" key="1">
    <source>
        <dbReference type="ARBA" id="ARBA00044755"/>
    </source>
</evidence>
<dbReference type="Proteomes" id="UP001329915">
    <property type="component" value="Chromosome"/>
</dbReference>
<keyword evidence="3" id="KW-1185">Reference proteome</keyword>
<dbReference type="PANTHER" id="PTHR35024">
    <property type="entry name" value="HYPOTHETICAL CYTOSOLIC PROTEIN"/>
    <property type="match status" value="1"/>
</dbReference>